<keyword evidence="2" id="KW-0805">Transcription regulation</keyword>
<evidence type="ECO:0000256" key="2">
    <source>
        <dbReference type="ARBA" id="ARBA00023015"/>
    </source>
</evidence>
<dbReference type="EMBL" id="QLMA01000001">
    <property type="protein sequence ID" value="RAJ87831.1"/>
    <property type="molecule type" value="Genomic_DNA"/>
</dbReference>
<comment type="similarity">
    <text evidence="1">Belongs to the sigma-70 factor family. ECF subfamily.</text>
</comment>
<dbReference type="SUPFAM" id="SSF88946">
    <property type="entry name" value="Sigma2 domain of RNA polymerase sigma factors"/>
    <property type="match status" value="1"/>
</dbReference>
<accession>A0A327WE39</accession>
<dbReference type="InterPro" id="IPR000792">
    <property type="entry name" value="Tscrpt_reg_LuxR_C"/>
</dbReference>
<dbReference type="Gene3D" id="1.10.1740.10">
    <property type="match status" value="1"/>
</dbReference>
<dbReference type="PANTHER" id="PTHR43133:SF46">
    <property type="entry name" value="RNA POLYMERASE SIGMA-70 FACTOR ECF SUBFAMILY"/>
    <property type="match status" value="1"/>
</dbReference>
<dbReference type="NCBIfam" id="TIGR02985">
    <property type="entry name" value="Sig70_bacteroi1"/>
    <property type="match status" value="1"/>
</dbReference>
<organism evidence="6 7">
    <name type="scientific">Chitinophaga dinghuensis</name>
    <dbReference type="NCBI Taxonomy" id="1539050"/>
    <lineage>
        <taxon>Bacteria</taxon>
        <taxon>Pseudomonadati</taxon>
        <taxon>Bacteroidota</taxon>
        <taxon>Chitinophagia</taxon>
        <taxon>Chitinophagales</taxon>
        <taxon>Chitinophagaceae</taxon>
        <taxon>Chitinophaga</taxon>
    </lineage>
</organism>
<keyword evidence="4" id="KW-0804">Transcription</keyword>
<dbReference type="GO" id="GO:0016987">
    <property type="term" value="F:sigma factor activity"/>
    <property type="evidence" value="ECO:0007669"/>
    <property type="project" value="UniProtKB-KW"/>
</dbReference>
<dbReference type="SUPFAM" id="SSF88659">
    <property type="entry name" value="Sigma3 and sigma4 domains of RNA polymerase sigma factors"/>
    <property type="match status" value="1"/>
</dbReference>
<dbReference type="AlphaFoldDB" id="A0A327WE39"/>
<dbReference type="InterPro" id="IPR013324">
    <property type="entry name" value="RNA_pol_sigma_r3/r4-like"/>
</dbReference>
<dbReference type="Pfam" id="PF08281">
    <property type="entry name" value="Sigma70_r4_2"/>
    <property type="match status" value="1"/>
</dbReference>
<evidence type="ECO:0000256" key="1">
    <source>
        <dbReference type="ARBA" id="ARBA00010641"/>
    </source>
</evidence>
<dbReference type="NCBIfam" id="TIGR02937">
    <property type="entry name" value="sigma70-ECF"/>
    <property type="match status" value="1"/>
</dbReference>
<comment type="caution">
    <text evidence="6">The sequence shown here is derived from an EMBL/GenBank/DDBJ whole genome shotgun (WGS) entry which is preliminary data.</text>
</comment>
<evidence type="ECO:0000313" key="7">
    <source>
        <dbReference type="Proteomes" id="UP000249819"/>
    </source>
</evidence>
<name>A0A327WE39_9BACT</name>
<dbReference type="InterPro" id="IPR039425">
    <property type="entry name" value="RNA_pol_sigma-70-like"/>
</dbReference>
<dbReference type="GO" id="GO:0003677">
    <property type="term" value="F:DNA binding"/>
    <property type="evidence" value="ECO:0007669"/>
    <property type="project" value="InterPro"/>
</dbReference>
<dbReference type="InterPro" id="IPR036388">
    <property type="entry name" value="WH-like_DNA-bd_sf"/>
</dbReference>
<protein>
    <submittedName>
        <fullName evidence="6">RNA polymerase sigma-70 factor (ECF subfamily)</fullName>
    </submittedName>
</protein>
<gene>
    <name evidence="6" type="ORF">CLV59_101592</name>
</gene>
<dbReference type="GO" id="GO:0006352">
    <property type="term" value="P:DNA-templated transcription initiation"/>
    <property type="evidence" value="ECO:0007669"/>
    <property type="project" value="InterPro"/>
</dbReference>
<dbReference type="InterPro" id="IPR014284">
    <property type="entry name" value="RNA_pol_sigma-70_dom"/>
</dbReference>
<sequence length="196" mass="22938">MFAVFHRMIAVTNYTDNELLTLLKSDSNSAFVEIYNRYWASLYTAAYRRIKSRELAEEIIQDIFTNLWINRLTIDIRYSLHSYLHTAIRNAVLNHLEKEEVRERWKAYLKALSNDSDDSLEAIITSNDLSALVEREVEKLPLKCREVYQLSRKEHLPNKEIAARLQISEKTVESHLTKALKTLKLQLKDSLLSLLV</sequence>
<dbReference type="InterPro" id="IPR013325">
    <property type="entry name" value="RNA_pol_sigma_r2"/>
</dbReference>
<dbReference type="Gene3D" id="1.10.10.10">
    <property type="entry name" value="Winged helix-like DNA-binding domain superfamily/Winged helix DNA-binding domain"/>
    <property type="match status" value="1"/>
</dbReference>
<evidence type="ECO:0000259" key="5">
    <source>
        <dbReference type="SMART" id="SM00421"/>
    </source>
</evidence>
<feature type="domain" description="HTH luxR-type" evidence="5">
    <location>
        <begin position="147"/>
        <end position="195"/>
    </location>
</feature>
<dbReference type="Proteomes" id="UP000249819">
    <property type="component" value="Unassembled WGS sequence"/>
</dbReference>
<dbReference type="InterPro" id="IPR007627">
    <property type="entry name" value="RNA_pol_sigma70_r2"/>
</dbReference>
<dbReference type="Pfam" id="PF04542">
    <property type="entry name" value="Sigma70_r2"/>
    <property type="match status" value="1"/>
</dbReference>
<dbReference type="InterPro" id="IPR013249">
    <property type="entry name" value="RNA_pol_sigma70_r4_t2"/>
</dbReference>
<proteinExistence type="inferred from homology"/>
<dbReference type="SMART" id="SM00421">
    <property type="entry name" value="HTH_LUXR"/>
    <property type="match status" value="1"/>
</dbReference>
<reference evidence="6 7" key="1">
    <citation type="submission" date="2018-06" db="EMBL/GenBank/DDBJ databases">
        <title>Genomic Encyclopedia of Archaeal and Bacterial Type Strains, Phase II (KMG-II): from individual species to whole genera.</title>
        <authorList>
            <person name="Goeker M."/>
        </authorList>
    </citation>
    <scope>NUCLEOTIDE SEQUENCE [LARGE SCALE GENOMIC DNA]</scope>
    <source>
        <strain evidence="6 7">DSM 29821</strain>
    </source>
</reference>
<dbReference type="InterPro" id="IPR014327">
    <property type="entry name" value="RNA_pol_sigma70_bacteroid"/>
</dbReference>
<keyword evidence="7" id="KW-1185">Reference proteome</keyword>
<keyword evidence="3" id="KW-0731">Sigma factor</keyword>
<dbReference type="PANTHER" id="PTHR43133">
    <property type="entry name" value="RNA POLYMERASE ECF-TYPE SIGMA FACTO"/>
    <property type="match status" value="1"/>
</dbReference>
<evidence type="ECO:0000256" key="4">
    <source>
        <dbReference type="ARBA" id="ARBA00023163"/>
    </source>
</evidence>
<evidence type="ECO:0000256" key="3">
    <source>
        <dbReference type="ARBA" id="ARBA00023082"/>
    </source>
</evidence>
<evidence type="ECO:0000313" key="6">
    <source>
        <dbReference type="EMBL" id="RAJ87831.1"/>
    </source>
</evidence>